<name>A0A9P9IVE4_9PLEO</name>
<comment type="caution">
    <text evidence="1">The sequence shown here is derived from an EMBL/GenBank/DDBJ whole genome shotgun (WGS) entry which is preliminary data.</text>
</comment>
<dbReference type="EMBL" id="JAGMWT010000003">
    <property type="protein sequence ID" value="KAH7132214.1"/>
    <property type="molecule type" value="Genomic_DNA"/>
</dbReference>
<reference evidence="1" key="1">
    <citation type="journal article" date="2021" name="Nat. Commun.">
        <title>Genetic determinants of endophytism in the Arabidopsis root mycobiome.</title>
        <authorList>
            <person name="Mesny F."/>
            <person name="Miyauchi S."/>
            <person name="Thiergart T."/>
            <person name="Pickel B."/>
            <person name="Atanasova L."/>
            <person name="Karlsson M."/>
            <person name="Huettel B."/>
            <person name="Barry K.W."/>
            <person name="Haridas S."/>
            <person name="Chen C."/>
            <person name="Bauer D."/>
            <person name="Andreopoulos W."/>
            <person name="Pangilinan J."/>
            <person name="LaButti K."/>
            <person name="Riley R."/>
            <person name="Lipzen A."/>
            <person name="Clum A."/>
            <person name="Drula E."/>
            <person name="Henrissat B."/>
            <person name="Kohler A."/>
            <person name="Grigoriev I.V."/>
            <person name="Martin F.M."/>
            <person name="Hacquard S."/>
        </authorList>
    </citation>
    <scope>NUCLEOTIDE SEQUENCE</scope>
    <source>
        <strain evidence="1">MPI-CAGE-CH-0243</strain>
    </source>
</reference>
<accession>A0A9P9IVE4</accession>
<keyword evidence="2" id="KW-1185">Reference proteome</keyword>
<sequence length="157" mass="16681">MRANPATRPNPATFPALMVAAAPVNCEGRAVEVEVPLVLTVLEATVVEARGVVAEPDAEPDAEPEAEPEAVEALVVTVTVTVPLVEAREELELILGVTSGVDKLTLGVERRRVDVTPRAEESADERAEAAEDTADILSCCKVLFDVVKGVQGSNRWK</sequence>
<dbReference type="Proteomes" id="UP000700596">
    <property type="component" value="Unassembled WGS sequence"/>
</dbReference>
<evidence type="ECO:0000313" key="1">
    <source>
        <dbReference type="EMBL" id="KAH7132214.1"/>
    </source>
</evidence>
<dbReference type="AlphaFoldDB" id="A0A9P9IVE4"/>
<organism evidence="1 2">
    <name type="scientific">Dendryphion nanum</name>
    <dbReference type="NCBI Taxonomy" id="256645"/>
    <lineage>
        <taxon>Eukaryota</taxon>
        <taxon>Fungi</taxon>
        <taxon>Dikarya</taxon>
        <taxon>Ascomycota</taxon>
        <taxon>Pezizomycotina</taxon>
        <taxon>Dothideomycetes</taxon>
        <taxon>Pleosporomycetidae</taxon>
        <taxon>Pleosporales</taxon>
        <taxon>Torulaceae</taxon>
        <taxon>Dendryphion</taxon>
    </lineage>
</organism>
<gene>
    <name evidence="1" type="ORF">B0J11DRAFT_521092</name>
</gene>
<proteinExistence type="predicted"/>
<evidence type="ECO:0000313" key="2">
    <source>
        <dbReference type="Proteomes" id="UP000700596"/>
    </source>
</evidence>
<protein>
    <submittedName>
        <fullName evidence="1">Uncharacterized protein</fullName>
    </submittedName>
</protein>